<keyword evidence="7" id="KW-1185">Reference proteome</keyword>
<keyword evidence="1" id="KW-0067">ATP-binding</keyword>
<comment type="similarity">
    <text evidence="1">Belongs to the helicase family.</text>
</comment>
<evidence type="ECO:0000259" key="5">
    <source>
        <dbReference type="Pfam" id="PF21530"/>
    </source>
</evidence>
<dbReference type="EMBL" id="JBEUOH010000001">
    <property type="protein sequence ID" value="KAL0902327.1"/>
    <property type="molecule type" value="Genomic_DNA"/>
</dbReference>
<keyword evidence="1" id="KW-0347">Helicase</keyword>
<accession>A0ABR3IML9</accession>
<dbReference type="EC" id="5.6.2.3" evidence="1"/>
<protein>
    <recommendedName>
        <fullName evidence="1">ATP-dependent DNA helicase</fullName>
        <ecNumber evidence="1">5.6.2.3</ecNumber>
    </recommendedName>
</protein>
<dbReference type="InterPro" id="IPR010285">
    <property type="entry name" value="DNA_helicase_pif1-like_DEAD"/>
</dbReference>
<dbReference type="SUPFAM" id="SSF52540">
    <property type="entry name" value="P-loop containing nucleoside triphosphate hydrolases"/>
    <property type="match status" value="2"/>
</dbReference>
<name>A0ABR3IML9_LOXSC</name>
<dbReference type="Pfam" id="PF05970">
    <property type="entry name" value="PIF1"/>
    <property type="match status" value="1"/>
</dbReference>
<dbReference type="Pfam" id="PF21530">
    <property type="entry name" value="Pif1_2B_dom"/>
    <property type="match status" value="1"/>
</dbReference>
<evidence type="ECO:0000313" key="7">
    <source>
        <dbReference type="Proteomes" id="UP001549920"/>
    </source>
</evidence>
<keyword evidence="1" id="KW-0233">DNA recombination</keyword>
<evidence type="ECO:0000256" key="1">
    <source>
        <dbReference type="RuleBase" id="RU363044"/>
    </source>
</evidence>
<proteinExistence type="inferred from homology"/>
<feature type="domain" description="DNA helicase Pif1-like 2B" evidence="5">
    <location>
        <begin position="1332"/>
        <end position="1377"/>
    </location>
</feature>
<feature type="region of interest" description="Disordered" evidence="2">
    <location>
        <begin position="19"/>
        <end position="129"/>
    </location>
</feature>
<reference evidence="6 7" key="1">
    <citation type="submission" date="2024-06" db="EMBL/GenBank/DDBJ databases">
        <title>A chromosome-level genome assembly of beet webworm, Loxostege sticticalis.</title>
        <authorList>
            <person name="Zhang Y."/>
        </authorList>
    </citation>
    <scope>NUCLEOTIDE SEQUENCE [LARGE SCALE GENOMIC DNA]</scope>
    <source>
        <strain evidence="6">AQ026</strain>
        <tissue evidence="6">Whole body</tissue>
    </source>
</reference>
<dbReference type="InterPro" id="IPR027417">
    <property type="entry name" value="P-loop_NTPase"/>
</dbReference>
<evidence type="ECO:0000313" key="6">
    <source>
        <dbReference type="EMBL" id="KAL0902327.1"/>
    </source>
</evidence>
<evidence type="ECO:0000259" key="4">
    <source>
        <dbReference type="Pfam" id="PF14214"/>
    </source>
</evidence>
<gene>
    <name evidence="6" type="ORF">ABMA27_000223</name>
</gene>
<dbReference type="InterPro" id="IPR049163">
    <property type="entry name" value="Pif1-like_2B_dom"/>
</dbReference>
<keyword evidence="1" id="KW-0547">Nucleotide-binding</keyword>
<comment type="cofactor">
    <cofactor evidence="1">
        <name>Mg(2+)</name>
        <dbReference type="ChEBI" id="CHEBI:18420"/>
    </cofactor>
</comment>
<feature type="compositionally biased region" description="Basic and acidic residues" evidence="2">
    <location>
        <begin position="60"/>
        <end position="72"/>
    </location>
</feature>
<dbReference type="Pfam" id="PF14214">
    <property type="entry name" value="Helitron_like_N"/>
    <property type="match status" value="1"/>
</dbReference>
<comment type="catalytic activity">
    <reaction evidence="1">
        <text>ATP + H2O = ADP + phosphate + H(+)</text>
        <dbReference type="Rhea" id="RHEA:13065"/>
        <dbReference type="ChEBI" id="CHEBI:15377"/>
        <dbReference type="ChEBI" id="CHEBI:15378"/>
        <dbReference type="ChEBI" id="CHEBI:30616"/>
        <dbReference type="ChEBI" id="CHEBI:43474"/>
        <dbReference type="ChEBI" id="CHEBI:456216"/>
        <dbReference type="EC" id="5.6.2.3"/>
    </reaction>
</comment>
<dbReference type="InterPro" id="IPR025476">
    <property type="entry name" value="Helitron_helicase-like"/>
</dbReference>
<feature type="domain" description="DNA helicase Pif1-like DEAD-box helicase" evidence="3">
    <location>
        <begin position="1045"/>
        <end position="1256"/>
    </location>
</feature>
<keyword evidence="1" id="KW-0234">DNA repair</keyword>
<sequence length="1484" mass="167722">MQSEYPLNVPLKHLKKQLLGVKKTQSVWRASETSEEAASRRQENADRIASQRASETPEEAASRRQENEERMASQRAAETPEQAASRRQENAERMASQLAAETPEEAASRRRQHAQLMANQRASETADEANARRLAVAQRQAERRQICTRNSWGIFEKCSFEYDATLDYGNHRLIKINRMDRVCHHCGALKWKEERAGMCCSGGKVAIPTLEEPVDSFKTLFTGETDESRRFLARVKKYNSCFHMTSFGADKILAMPGFCPTFTVQGQVHHKIGSLLPPLNEQPQFLQVYFMGDYDTDADRRCQIIQGVERATVLKIQQVLHNHNILVHEFKSALENMPDDSCKVVIRAERVPSGQHPRRYNAPAVAEVAAVVAGANPAAPRDIVLQKYENSLIRIADTHPYYDALKYPIIYWKGQEGYHFNIPQTNPNKKVTCMDFYAFHIMVRENNFNLLLRCRTLLSQFLVDMYVKMESERRRYIALNKSKLRAESFIHLQDAIANVGNVNTNDLGSMVILPSSFVNSPRYLHEYTQDAFTYVRNYGRPDLFITMTCNPDWPEIKEELMTGQKPTDRHDIVARVFRMKVQKLVALLTKGQVFGEMQCFMYSIEWQKRGLPHVHLLLWLKEKLRPSQIDEVVSAELLDPNEDMKISYMTPHGVFNPTAPCMKDGQCTKIYPRALIKNTQTSENGYPVYRRRAPKEGGRTVNINLRATAQNVSVDNSWVVPYSPLLCKIFDAHINVEFCSSAIFVVRQQGNAIIDPKDEVQMFRAGRYVSSNEAAWRILGLPLHERHPTVTHLAVHLPNGERVYFTEATLRDRVATPPNTTLTAFFRLCQADEFARTLFYVEVPRYYTWDASRKEWKRRVQGAPVDGWPGVKASDALGRVYTVHITQFECYCVRQPLLTRLRGPTSFQAPKIVDGQEKATFREACEAMGLLEDDGHWDATLEDAILCQSATTLRDLFAIMYKNALSEDIARRYQGTAQADDVLVFNEALKLIEDNIFAMVGKVLSDFNLPTPQRTGELSTDLVRELGYDTVALAAEVTQIEPLLLPEQRQIFNFITNRIANGQGGLFFLEAPGGIGKTFLLNLLLAQLRKDKEVALAVASSGIAATLLSGGRTAHSVFKLPLNLASEEMPTCNISKSSSRGVLMQRCKLIVWDECTMSHKRAIEALDRSLQDIRGNQMLMSGVVVLLAGDFRQTLPVIERGTAADEMNACLKASPLWGKVERFQLKTNMRVQLFNDQESGLFAQTLLEVGEGRVLTDANGQITFDSRFSNVVSLEDNLINEWLCERAIMAPKNELVEKINKKILEQVPGDMRTYMSIDTAMATDDAATYPVEFLNSLDLSGVPSHTLELKVGVPVILMRNLDAPRLCNGTRLRVTELRRHIVQATILTGGATGETVLIPRIPIIPTNLLFQFKRLQFPLKVAFSITINKSQGQTLKVAGIHLGSPCFSHGQLYVACSRVSKARNLFVYAENNKCQNVVYRNVLQ</sequence>
<feature type="compositionally biased region" description="Basic and acidic residues" evidence="2">
    <location>
        <begin position="37"/>
        <end position="46"/>
    </location>
</feature>
<dbReference type="Proteomes" id="UP001549920">
    <property type="component" value="Unassembled WGS sequence"/>
</dbReference>
<keyword evidence="1" id="KW-0378">Hydrolase</keyword>
<comment type="caution">
    <text evidence="6">The sequence shown here is derived from an EMBL/GenBank/DDBJ whole genome shotgun (WGS) entry which is preliminary data.</text>
</comment>
<evidence type="ECO:0000256" key="2">
    <source>
        <dbReference type="SAM" id="MobiDB-lite"/>
    </source>
</evidence>
<dbReference type="PANTHER" id="PTHR10492:SF57">
    <property type="entry name" value="ATP-DEPENDENT DNA HELICASE"/>
    <property type="match status" value="1"/>
</dbReference>
<feature type="domain" description="Helitron helicase-like" evidence="4">
    <location>
        <begin position="436"/>
        <end position="618"/>
    </location>
</feature>
<organism evidence="6 7">
    <name type="scientific">Loxostege sticticalis</name>
    <name type="common">Beet webworm moth</name>
    <dbReference type="NCBI Taxonomy" id="481309"/>
    <lineage>
        <taxon>Eukaryota</taxon>
        <taxon>Metazoa</taxon>
        <taxon>Ecdysozoa</taxon>
        <taxon>Arthropoda</taxon>
        <taxon>Hexapoda</taxon>
        <taxon>Insecta</taxon>
        <taxon>Pterygota</taxon>
        <taxon>Neoptera</taxon>
        <taxon>Endopterygota</taxon>
        <taxon>Lepidoptera</taxon>
        <taxon>Glossata</taxon>
        <taxon>Ditrysia</taxon>
        <taxon>Pyraloidea</taxon>
        <taxon>Crambidae</taxon>
        <taxon>Pyraustinae</taxon>
        <taxon>Loxostege</taxon>
    </lineage>
</organism>
<dbReference type="Gene3D" id="3.40.50.300">
    <property type="entry name" value="P-loop containing nucleotide triphosphate hydrolases"/>
    <property type="match status" value="1"/>
</dbReference>
<dbReference type="PANTHER" id="PTHR10492">
    <property type="match status" value="1"/>
</dbReference>
<keyword evidence="1" id="KW-0227">DNA damage</keyword>
<evidence type="ECO:0000259" key="3">
    <source>
        <dbReference type="Pfam" id="PF05970"/>
    </source>
</evidence>